<gene>
    <name evidence="3" type="ORF">QP027_11385</name>
</gene>
<dbReference type="Pfam" id="PF13411">
    <property type="entry name" value="MerR_1"/>
    <property type="match status" value="1"/>
</dbReference>
<feature type="domain" description="HTH merR-type" evidence="2">
    <location>
        <begin position="1"/>
        <end position="67"/>
    </location>
</feature>
<evidence type="ECO:0000259" key="2">
    <source>
        <dbReference type="PROSITE" id="PS50937"/>
    </source>
</evidence>
<proteinExistence type="predicted"/>
<dbReference type="RefSeq" id="WP_284824933.1">
    <property type="nucleotide sequence ID" value="NZ_CP126969.1"/>
</dbReference>
<dbReference type="InterPro" id="IPR000551">
    <property type="entry name" value="MerR-type_HTH_dom"/>
</dbReference>
<keyword evidence="4" id="KW-1185">Reference proteome</keyword>
<sequence length="270" mass="30413">MKIKELADLTGTTVWAIRHYHHIGLLPVPTNRGVRDYDLDHAVRLVRIRALAESGIALTAIKEILDESSGNLEAQCAAAEAEIDARITELQLQKQRLATIRANTDPAEFRVNRSPRLDEFYRQVYARTDDSIHPLVDMERRAAEVVVGIPSLGLVLEGWLSNMSVARLEATADLYALFAELPQVSESEAEALISTGLERYHDTFDHSWGLSPTEWSLAVARMLRIPGLSKLLFSVFPHPHHRMCIQRFLEHMDSHTTKDVSRETSEKAEA</sequence>
<accession>A0ABY8VJB8</accession>
<dbReference type="SUPFAM" id="SSF46955">
    <property type="entry name" value="Putative DNA-binding domain"/>
    <property type="match status" value="1"/>
</dbReference>
<dbReference type="SMART" id="SM00422">
    <property type="entry name" value="HTH_MERR"/>
    <property type="match status" value="1"/>
</dbReference>
<dbReference type="Gene3D" id="1.10.1660.10">
    <property type="match status" value="1"/>
</dbReference>
<evidence type="ECO:0000313" key="4">
    <source>
        <dbReference type="Proteomes" id="UP001225598"/>
    </source>
</evidence>
<dbReference type="CDD" id="cd00592">
    <property type="entry name" value="HTH_MerR-like"/>
    <property type="match status" value="1"/>
</dbReference>
<dbReference type="InterPro" id="IPR009061">
    <property type="entry name" value="DNA-bd_dom_put_sf"/>
</dbReference>
<name>A0ABY8VJB8_9CORY</name>
<dbReference type="PANTHER" id="PTHR30204:SF93">
    <property type="entry name" value="HTH MERR-TYPE DOMAIN-CONTAINING PROTEIN"/>
    <property type="match status" value="1"/>
</dbReference>
<organism evidence="3 4">
    <name type="scientific">Corynebacterium breve</name>
    <dbReference type="NCBI Taxonomy" id="3049799"/>
    <lineage>
        <taxon>Bacteria</taxon>
        <taxon>Bacillati</taxon>
        <taxon>Actinomycetota</taxon>
        <taxon>Actinomycetes</taxon>
        <taxon>Mycobacteriales</taxon>
        <taxon>Corynebacteriaceae</taxon>
        <taxon>Corynebacterium</taxon>
    </lineage>
</organism>
<keyword evidence="1" id="KW-0238">DNA-binding</keyword>
<dbReference type="EMBL" id="CP126969">
    <property type="protein sequence ID" value="WIM67670.1"/>
    <property type="molecule type" value="Genomic_DNA"/>
</dbReference>
<dbReference type="PROSITE" id="PS50937">
    <property type="entry name" value="HTH_MERR_2"/>
    <property type="match status" value="1"/>
</dbReference>
<reference evidence="3 4" key="1">
    <citation type="submission" date="2023-05" db="EMBL/GenBank/DDBJ databases">
        <title>Corynebacterium suedekumii sp. nov. and Corynebacterium breve sp. nov. isolated from raw cow's milk.</title>
        <authorList>
            <person name="Baer M.K."/>
            <person name="Mehl L."/>
            <person name="Hellmuth R."/>
            <person name="Marke G."/>
            <person name="Lipski A."/>
        </authorList>
    </citation>
    <scope>NUCLEOTIDE SEQUENCE [LARGE SCALE GENOMIC DNA]</scope>
    <source>
        <strain evidence="3 4">R4</strain>
    </source>
</reference>
<dbReference type="InterPro" id="IPR047057">
    <property type="entry name" value="MerR_fam"/>
</dbReference>
<evidence type="ECO:0000313" key="3">
    <source>
        <dbReference type="EMBL" id="WIM67670.1"/>
    </source>
</evidence>
<evidence type="ECO:0000256" key="1">
    <source>
        <dbReference type="ARBA" id="ARBA00023125"/>
    </source>
</evidence>
<dbReference type="Proteomes" id="UP001225598">
    <property type="component" value="Chromosome"/>
</dbReference>
<dbReference type="PANTHER" id="PTHR30204">
    <property type="entry name" value="REDOX-CYCLING DRUG-SENSING TRANSCRIPTIONAL ACTIVATOR SOXR"/>
    <property type="match status" value="1"/>
</dbReference>
<protein>
    <submittedName>
        <fullName evidence="3">MerR family transcriptional regulator</fullName>
    </submittedName>
</protein>